<dbReference type="GO" id="GO:0071973">
    <property type="term" value="P:bacterial-type flagellum-dependent cell motility"/>
    <property type="evidence" value="ECO:0007669"/>
    <property type="project" value="InterPro"/>
</dbReference>
<dbReference type="EMBL" id="MDBS01000053">
    <property type="protein sequence ID" value="PMP25802.1"/>
    <property type="molecule type" value="Genomic_DNA"/>
</dbReference>
<evidence type="ECO:0000256" key="2">
    <source>
        <dbReference type="ARBA" id="ARBA00004117"/>
    </source>
</evidence>
<comment type="subunit">
    <text evidence="6">The basal body constitutes a major portion of the flagellar organelle and consists of four rings (L,P,S, and M) mounted on a central rod.</text>
</comment>
<dbReference type="GeneID" id="69649798"/>
<name>A0A7Z1MGF5_9VIBR</name>
<organism evidence="7">
    <name type="scientific">Vibrio cyclitrophicus</name>
    <dbReference type="NCBI Taxonomy" id="47951"/>
    <lineage>
        <taxon>Bacteria</taxon>
        <taxon>Pseudomonadati</taxon>
        <taxon>Pseudomonadota</taxon>
        <taxon>Gammaproteobacteria</taxon>
        <taxon>Vibrionales</taxon>
        <taxon>Vibrionaceae</taxon>
        <taxon>Vibrio</taxon>
    </lineage>
</organism>
<dbReference type="PRINTS" id="PR01010">
    <property type="entry name" value="FLGPRINGFLGI"/>
</dbReference>
<dbReference type="InterPro" id="IPR001782">
    <property type="entry name" value="Flag_FlgI"/>
</dbReference>
<accession>A0A7Z1MGF5</accession>
<gene>
    <name evidence="6" type="primary">flgI</name>
    <name evidence="7" type="ORF">BCS90_24225</name>
</gene>
<dbReference type="Pfam" id="PF02119">
    <property type="entry name" value="FlgI"/>
    <property type="match status" value="1"/>
</dbReference>
<dbReference type="GO" id="GO:0030288">
    <property type="term" value="C:outer membrane-bounded periplasmic space"/>
    <property type="evidence" value="ECO:0007669"/>
    <property type="project" value="InterPro"/>
</dbReference>
<comment type="function">
    <text evidence="1 6">Assembles around the rod to form the L-ring and probably protects the motor/basal body from shearing forces during rotation.</text>
</comment>
<keyword evidence="5 6" id="KW-0975">Bacterial flagellum</keyword>
<dbReference type="RefSeq" id="WP_010439299.1">
    <property type="nucleotide sequence ID" value="NZ_AP025480.1"/>
</dbReference>
<feature type="chain" id="PRO_5031660195" description="Flagellar P-ring protein" evidence="6">
    <location>
        <begin position="21"/>
        <end position="363"/>
    </location>
</feature>
<protein>
    <recommendedName>
        <fullName evidence="6">Flagellar P-ring protein</fullName>
    </recommendedName>
    <alternativeName>
        <fullName evidence="6">Basal body P-ring protein</fullName>
    </alternativeName>
</protein>
<dbReference type="GO" id="GO:0005198">
    <property type="term" value="F:structural molecule activity"/>
    <property type="evidence" value="ECO:0007669"/>
    <property type="project" value="InterPro"/>
</dbReference>
<dbReference type="NCBIfam" id="NF003676">
    <property type="entry name" value="PRK05303.1"/>
    <property type="match status" value="1"/>
</dbReference>
<dbReference type="PANTHER" id="PTHR30381:SF0">
    <property type="entry name" value="FLAGELLAR P-RING PROTEIN"/>
    <property type="match status" value="1"/>
</dbReference>
<evidence type="ECO:0000256" key="3">
    <source>
        <dbReference type="ARBA" id="ARBA00008994"/>
    </source>
</evidence>
<keyword evidence="7" id="KW-0969">Cilium</keyword>
<evidence type="ECO:0000313" key="7">
    <source>
        <dbReference type="EMBL" id="PMP25802.1"/>
    </source>
</evidence>
<reference evidence="7" key="1">
    <citation type="submission" date="2016-07" db="EMBL/GenBank/DDBJ databases">
        <authorList>
            <person name="Kauffman K."/>
            <person name="Arevalo P."/>
            <person name="Polz M.F."/>
        </authorList>
    </citation>
    <scope>NUCLEOTIDE SEQUENCE</scope>
    <source>
        <strain evidence="7">10N.222.46.E12</strain>
    </source>
</reference>
<evidence type="ECO:0000256" key="1">
    <source>
        <dbReference type="ARBA" id="ARBA00002591"/>
    </source>
</evidence>
<evidence type="ECO:0000256" key="6">
    <source>
        <dbReference type="HAMAP-Rule" id="MF_00416"/>
    </source>
</evidence>
<dbReference type="HAMAP" id="MF_00416">
    <property type="entry name" value="FlgI"/>
    <property type="match status" value="1"/>
</dbReference>
<feature type="signal peptide" evidence="6">
    <location>
        <begin position="1"/>
        <end position="20"/>
    </location>
</feature>
<comment type="caution">
    <text evidence="7">The sequence shown here is derived from an EMBL/GenBank/DDBJ whole genome shotgun (WGS) entry which is preliminary data.</text>
</comment>
<proteinExistence type="inferred from homology"/>
<dbReference type="PANTHER" id="PTHR30381">
    <property type="entry name" value="FLAGELLAR P-RING PERIPLASMIC PROTEIN FLGI"/>
    <property type="match status" value="1"/>
</dbReference>
<comment type="subcellular location">
    <subcellularLocation>
        <location evidence="2 6">Bacterial flagellum basal body</location>
    </subcellularLocation>
</comment>
<keyword evidence="7" id="KW-0282">Flagellum</keyword>
<reference evidence="7" key="2">
    <citation type="journal article" date="2018" name="Nature">
        <title>A major lineage of non-tailed dsDNA viruses as unrecognized killers of marine bacteria.</title>
        <authorList>
            <person name="Kauffman K.M."/>
            <person name="Hussain F.A."/>
            <person name="Yang J."/>
            <person name="Arevalo P."/>
            <person name="Brown J.M."/>
            <person name="Chang W.K."/>
            <person name="VanInsberghe D."/>
            <person name="Elsherbini J."/>
            <person name="Sharma R.S."/>
            <person name="Cutler M.B."/>
            <person name="Kelly L."/>
            <person name="Polz M.F."/>
        </authorList>
    </citation>
    <scope>NUCLEOTIDE SEQUENCE</scope>
    <source>
        <strain evidence="7">10N.222.46.E12</strain>
    </source>
</reference>
<dbReference type="AlphaFoldDB" id="A0A7Z1MGF5"/>
<evidence type="ECO:0000256" key="5">
    <source>
        <dbReference type="ARBA" id="ARBA00023143"/>
    </source>
</evidence>
<keyword evidence="4 6" id="KW-0732">Signal</keyword>
<sequence precursor="true">MKKLTLVLLGMLFLATSAHAARIKDVAKVAGVRSNQLVGYGLVTGLPGTGETTPFTDQTFNAMLQNFGIQLPPGTKPKTKNVAAVIVTAELPAFSKQGQEVDVTVSSIGSAKSLRGGTLLQTFLKGLDGQVYAVAQGNLVVSGFSAQGNDGSKIVGNNPNVGIISSGATVEQEIPTPFGRGDYITFNLIQSDFTTAQRLADAVNNFLGPQMASAVDATSVKVRAPREISQRVAFLSAIENIEFDPAEGSAKIIVNSRTGTIVVGKHVRLKAAAVTHGGMTVAIKENLNVSQPNAFSGGQTVVVPDSDIEVTEADGKMFKFEPGLTLDDLVRAVNEVGAAPSDLMAILQALKQAGAIEGQLIII</sequence>
<comment type="similarity">
    <text evidence="3 6">Belongs to the FlgI family.</text>
</comment>
<evidence type="ECO:0000256" key="4">
    <source>
        <dbReference type="ARBA" id="ARBA00022729"/>
    </source>
</evidence>
<dbReference type="GO" id="GO:0009428">
    <property type="term" value="C:bacterial-type flagellum basal body, distal rod, P ring"/>
    <property type="evidence" value="ECO:0007669"/>
    <property type="project" value="InterPro"/>
</dbReference>
<keyword evidence="7" id="KW-0966">Cell projection</keyword>